<protein>
    <submittedName>
        <fullName evidence="1">Uncharacterized protein</fullName>
    </submittedName>
</protein>
<evidence type="ECO:0000313" key="1">
    <source>
        <dbReference type="EMBL" id="KAI3709643.1"/>
    </source>
</evidence>
<proteinExistence type="predicted"/>
<organism evidence="1 2">
    <name type="scientific">Cichorium intybus</name>
    <name type="common">Chicory</name>
    <dbReference type="NCBI Taxonomy" id="13427"/>
    <lineage>
        <taxon>Eukaryota</taxon>
        <taxon>Viridiplantae</taxon>
        <taxon>Streptophyta</taxon>
        <taxon>Embryophyta</taxon>
        <taxon>Tracheophyta</taxon>
        <taxon>Spermatophyta</taxon>
        <taxon>Magnoliopsida</taxon>
        <taxon>eudicotyledons</taxon>
        <taxon>Gunneridae</taxon>
        <taxon>Pentapetalae</taxon>
        <taxon>asterids</taxon>
        <taxon>campanulids</taxon>
        <taxon>Asterales</taxon>
        <taxon>Asteraceae</taxon>
        <taxon>Cichorioideae</taxon>
        <taxon>Cichorieae</taxon>
        <taxon>Cichoriinae</taxon>
        <taxon>Cichorium</taxon>
    </lineage>
</organism>
<sequence length="505" mass="57009">MESWLPLLDIFMNSPYPETEASLWLQSSFNPSSNPSVSISISTASFLSLLMHSTETDVVGSSSSSPSSLPDKQRFMWLQTLPNAVKARILSFLTYDHAKFNKQDLSKLAREILFNDITADFWVKRAAHQLFDVVSDSNSKWVSSFNLDSEEETFEASFGSLPEWLKNVANTNNPILPWLPISVEDLNTKTPNLISEDDDYLMMEINKGKNETFESIDTDTTTQAKLSHLEIDPIDYETEETALCLKTRILKMESSLKAGEIADDIQKLCFKTKGNNLKVLDLIQPWNVDDEVIPILLSRLLNGKEDNFEWESDILSSILLPKLLTLEKPASRVLVSATIEYCKVHHKAAVYAILFPLILHKNGINNSICDVITKIVKECLHPAHVSAFCQKLLCEKEDGKRHICPPCYQHLVCEELVWTEPLFNLFQNILNHNVHLSQDSVDQLVLKIQESVTVFSKSLKFANFLLCFVTKCGPLLKIHKVVLSEAVGNTSSFLKKSILSKLDSI</sequence>
<name>A0ACB9AIX7_CICIN</name>
<comment type="caution">
    <text evidence="1">The sequence shown here is derived from an EMBL/GenBank/DDBJ whole genome shotgun (WGS) entry which is preliminary data.</text>
</comment>
<keyword evidence="2" id="KW-1185">Reference proteome</keyword>
<dbReference type="Proteomes" id="UP001055811">
    <property type="component" value="Linkage Group LG07"/>
</dbReference>
<gene>
    <name evidence="1" type="ORF">L2E82_39409</name>
</gene>
<reference evidence="1 2" key="2">
    <citation type="journal article" date="2022" name="Mol. Ecol. Resour.">
        <title>The genomes of chicory, endive, great burdock and yacon provide insights into Asteraceae paleo-polyploidization history and plant inulin production.</title>
        <authorList>
            <person name="Fan W."/>
            <person name="Wang S."/>
            <person name="Wang H."/>
            <person name="Wang A."/>
            <person name="Jiang F."/>
            <person name="Liu H."/>
            <person name="Zhao H."/>
            <person name="Xu D."/>
            <person name="Zhang Y."/>
        </authorList>
    </citation>
    <scope>NUCLEOTIDE SEQUENCE [LARGE SCALE GENOMIC DNA]</scope>
    <source>
        <strain evidence="2">cv. Punajuju</strain>
        <tissue evidence="1">Leaves</tissue>
    </source>
</reference>
<dbReference type="EMBL" id="CM042015">
    <property type="protein sequence ID" value="KAI3709643.1"/>
    <property type="molecule type" value="Genomic_DNA"/>
</dbReference>
<accession>A0ACB9AIX7</accession>
<reference evidence="2" key="1">
    <citation type="journal article" date="2022" name="Mol. Ecol. Resour.">
        <title>The genomes of chicory, endive, great burdock and yacon provide insights into Asteraceae palaeo-polyploidization history and plant inulin production.</title>
        <authorList>
            <person name="Fan W."/>
            <person name="Wang S."/>
            <person name="Wang H."/>
            <person name="Wang A."/>
            <person name="Jiang F."/>
            <person name="Liu H."/>
            <person name="Zhao H."/>
            <person name="Xu D."/>
            <person name="Zhang Y."/>
        </authorList>
    </citation>
    <scope>NUCLEOTIDE SEQUENCE [LARGE SCALE GENOMIC DNA]</scope>
    <source>
        <strain evidence="2">cv. Punajuju</strain>
    </source>
</reference>
<evidence type="ECO:0000313" key="2">
    <source>
        <dbReference type="Proteomes" id="UP001055811"/>
    </source>
</evidence>